<organism evidence="8 9">
    <name type="scientific">Pustulibacterium marinum</name>
    <dbReference type="NCBI Taxonomy" id="1224947"/>
    <lineage>
        <taxon>Bacteria</taxon>
        <taxon>Pseudomonadati</taxon>
        <taxon>Bacteroidota</taxon>
        <taxon>Flavobacteriia</taxon>
        <taxon>Flavobacteriales</taxon>
        <taxon>Flavobacteriaceae</taxon>
        <taxon>Pustulibacterium</taxon>
    </lineage>
</organism>
<keyword evidence="9" id="KW-1185">Reference proteome</keyword>
<gene>
    <name evidence="8" type="ORF">SAMN05216480_11643</name>
</gene>
<accession>A0A1I7IH54</accession>
<protein>
    <submittedName>
        <fullName evidence="8">Integral membrane protein</fullName>
    </submittedName>
</protein>
<name>A0A1I7IH54_9FLAO</name>
<dbReference type="OrthoDB" id="1121311at2"/>
<dbReference type="PANTHER" id="PTHR40077:SF2">
    <property type="entry name" value="MEMBRANE PROTEIN"/>
    <property type="match status" value="1"/>
</dbReference>
<evidence type="ECO:0000256" key="5">
    <source>
        <dbReference type="ARBA" id="ARBA00023136"/>
    </source>
</evidence>
<feature type="transmembrane region" description="Helical" evidence="6">
    <location>
        <begin position="38"/>
        <end position="57"/>
    </location>
</feature>
<dbReference type="Proteomes" id="UP000199138">
    <property type="component" value="Unassembled WGS sequence"/>
</dbReference>
<keyword evidence="3 6" id="KW-0812">Transmembrane</keyword>
<sequence>MNIRSFRIVSILEGISYLSFVITMPLKYSYHIEWPNKIVGMAHGILFVLYVFMAFSFKKQQNWNLKDLAIILLCSVIPFGAFWMERKYLKS</sequence>
<dbReference type="Pfam" id="PF12823">
    <property type="entry name" value="DUF3817"/>
    <property type="match status" value="1"/>
</dbReference>
<comment type="subcellular location">
    <subcellularLocation>
        <location evidence="1">Cell membrane</location>
        <topology evidence="1">Multi-pass membrane protein</topology>
    </subcellularLocation>
</comment>
<keyword evidence="5 6" id="KW-0472">Membrane</keyword>
<dbReference type="STRING" id="1224947.SAMN05216480_11643"/>
<feature type="transmembrane region" description="Helical" evidence="6">
    <location>
        <begin position="63"/>
        <end position="84"/>
    </location>
</feature>
<evidence type="ECO:0000256" key="4">
    <source>
        <dbReference type="ARBA" id="ARBA00022989"/>
    </source>
</evidence>
<reference evidence="8 9" key="1">
    <citation type="submission" date="2016-10" db="EMBL/GenBank/DDBJ databases">
        <authorList>
            <person name="de Groot N.N."/>
        </authorList>
    </citation>
    <scope>NUCLEOTIDE SEQUENCE [LARGE SCALE GENOMIC DNA]</scope>
    <source>
        <strain evidence="8 9">CGMCC 1.12333</strain>
    </source>
</reference>
<dbReference type="NCBIfam" id="TIGR03954">
    <property type="entry name" value="integ_memb_HG"/>
    <property type="match status" value="1"/>
</dbReference>
<evidence type="ECO:0000259" key="7">
    <source>
        <dbReference type="Pfam" id="PF12823"/>
    </source>
</evidence>
<evidence type="ECO:0000256" key="1">
    <source>
        <dbReference type="ARBA" id="ARBA00004651"/>
    </source>
</evidence>
<dbReference type="PANTHER" id="PTHR40077">
    <property type="entry name" value="MEMBRANE PROTEIN-RELATED"/>
    <property type="match status" value="1"/>
</dbReference>
<evidence type="ECO:0000256" key="3">
    <source>
        <dbReference type="ARBA" id="ARBA00022692"/>
    </source>
</evidence>
<evidence type="ECO:0000313" key="8">
    <source>
        <dbReference type="EMBL" id="SFU72251.1"/>
    </source>
</evidence>
<evidence type="ECO:0000256" key="6">
    <source>
        <dbReference type="SAM" id="Phobius"/>
    </source>
</evidence>
<evidence type="ECO:0000313" key="9">
    <source>
        <dbReference type="Proteomes" id="UP000199138"/>
    </source>
</evidence>
<dbReference type="GO" id="GO:0005886">
    <property type="term" value="C:plasma membrane"/>
    <property type="evidence" value="ECO:0007669"/>
    <property type="project" value="UniProtKB-SubCell"/>
</dbReference>
<evidence type="ECO:0000256" key="2">
    <source>
        <dbReference type="ARBA" id="ARBA00022475"/>
    </source>
</evidence>
<feature type="domain" description="DUF3817" evidence="7">
    <location>
        <begin position="4"/>
        <end position="89"/>
    </location>
</feature>
<keyword evidence="2" id="KW-1003">Cell membrane</keyword>
<dbReference type="RefSeq" id="WP_093026223.1">
    <property type="nucleotide sequence ID" value="NZ_FPBK01000016.1"/>
</dbReference>
<dbReference type="AlphaFoldDB" id="A0A1I7IH54"/>
<dbReference type="InterPro" id="IPR023845">
    <property type="entry name" value="DUF3817_TM"/>
</dbReference>
<proteinExistence type="predicted"/>
<keyword evidence="4 6" id="KW-1133">Transmembrane helix</keyword>
<feature type="transmembrane region" description="Helical" evidence="6">
    <location>
        <begin position="6"/>
        <end position="26"/>
    </location>
</feature>
<dbReference type="EMBL" id="FPBK01000016">
    <property type="protein sequence ID" value="SFU72251.1"/>
    <property type="molecule type" value="Genomic_DNA"/>
</dbReference>